<dbReference type="AlphaFoldDB" id="A0A367EG62"/>
<gene>
    <name evidence="1" type="ORF">DQ384_40095</name>
</gene>
<feature type="non-terminal residue" evidence="1">
    <location>
        <position position="1"/>
    </location>
</feature>
<evidence type="ECO:0000313" key="1">
    <source>
        <dbReference type="EMBL" id="RCG16347.1"/>
    </source>
</evidence>
<dbReference type="RefSeq" id="WP_181871707.1">
    <property type="nucleotide sequence ID" value="NZ_QOIL01000050.1"/>
</dbReference>
<dbReference type="EMBL" id="QOIL01000050">
    <property type="protein sequence ID" value="RCG16347.1"/>
    <property type="molecule type" value="Genomic_DNA"/>
</dbReference>
<proteinExistence type="predicted"/>
<evidence type="ECO:0000313" key="2">
    <source>
        <dbReference type="Proteomes" id="UP000253094"/>
    </source>
</evidence>
<name>A0A367EG62_9ACTN</name>
<organism evidence="1 2">
    <name type="scientific">Sphaerisporangium album</name>
    <dbReference type="NCBI Taxonomy" id="509200"/>
    <lineage>
        <taxon>Bacteria</taxon>
        <taxon>Bacillati</taxon>
        <taxon>Actinomycetota</taxon>
        <taxon>Actinomycetes</taxon>
        <taxon>Streptosporangiales</taxon>
        <taxon>Streptosporangiaceae</taxon>
        <taxon>Sphaerisporangium</taxon>
    </lineage>
</organism>
<keyword evidence="2" id="KW-1185">Reference proteome</keyword>
<sequence>PMYPISAAPSAARPPRLTRVQVCALLVDPPGGHPPRTVLVATGDGVLHTSTPDAFWAEGCGRVVLTRAELLDAGIRTVPRSGGRLSAGSGPRLDALLDALNAHLAATWPATPAAGGPA</sequence>
<protein>
    <submittedName>
        <fullName evidence="1">Uncharacterized protein</fullName>
    </submittedName>
</protein>
<dbReference type="Proteomes" id="UP000253094">
    <property type="component" value="Unassembled WGS sequence"/>
</dbReference>
<comment type="caution">
    <text evidence="1">The sequence shown here is derived from an EMBL/GenBank/DDBJ whole genome shotgun (WGS) entry which is preliminary data.</text>
</comment>
<reference evidence="1 2" key="1">
    <citation type="submission" date="2018-06" db="EMBL/GenBank/DDBJ databases">
        <title>Sphaerisporangium craniellae sp. nov., isolated from a marine sponge in the South China Sea.</title>
        <authorList>
            <person name="Li L."/>
        </authorList>
    </citation>
    <scope>NUCLEOTIDE SEQUENCE [LARGE SCALE GENOMIC DNA]</scope>
    <source>
        <strain evidence="1 2">CCTCC AA 208026</strain>
    </source>
</reference>
<accession>A0A367EG62</accession>